<dbReference type="AlphaFoldDB" id="A0A2H3J419"/>
<dbReference type="GO" id="GO:0003676">
    <property type="term" value="F:nucleic acid binding"/>
    <property type="evidence" value="ECO:0007669"/>
    <property type="project" value="InterPro"/>
</dbReference>
<evidence type="ECO:0000313" key="1">
    <source>
        <dbReference type="EMBL" id="PCH36936.1"/>
    </source>
</evidence>
<dbReference type="PANTHER" id="PTHR35871:SF1">
    <property type="entry name" value="CXC1-LIKE CYSTEINE CLUSTER ASSOCIATED WITH KDZ TRANSPOSASES DOMAIN-CONTAINING PROTEIN"/>
    <property type="match status" value="1"/>
</dbReference>
<dbReference type="InterPro" id="IPR036397">
    <property type="entry name" value="RNaseH_sf"/>
</dbReference>
<protein>
    <submittedName>
        <fullName evidence="1">Uncharacterized protein</fullName>
    </submittedName>
</protein>
<dbReference type="OrthoDB" id="6511194at2759"/>
<reference evidence="1 2" key="1">
    <citation type="journal article" date="2012" name="Science">
        <title>The Paleozoic origin of enzymatic lignin decomposition reconstructed from 31 fungal genomes.</title>
        <authorList>
            <person name="Floudas D."/>
            <person name="Binder M."/>
            <person name="Riley R."/>
            <person name="Barry K."/>
            <person name="Blanchette R.A."/>
            <person name="Henrissat B."/>
            <person name="Martinez A.T."/>
            <person name="Otillar R."/>
            <person name="Spatafora J.W."/>
            <person name="Yadav J.S."/>
            <person name="Aerts A."/>
            <person name="Benoit I."/>
            <person name="Boyd A."/>
            <person name="Carlson A."/>
            <person name="Copeland A."/>
            <person name="Coutinho P.M."/>
            <person name="de Vries R.P."/>
            <person name="Ferreira P."/>
            <person name="Findley K."/>
            <person name="Foster B."/>
            <person name="Gaskell J."/>
            <person name="Glotzer D."/>
            <person name="Gorecki P."/>
            <person name="Heitman J."/>
            <person name="Hesse C."/>
            <person name="Hori C."/>
            <person name="Igarashi K."/>
            <person name="Jurgens J.A."/>
            <person name="Kallen N."/>
            <person name="Kersten P."/>
            <person name="Kohler A."/>
            <person name="Kuees U."/>
            <person name="Kumar T.K.A."/>
            <person name="Kuo A."/>
            <person name="LaButti K."/>
            <person name="Larrondo L.F."/>
            <person name="Lindquist E."/>
            <person name="Ling A."/>
            <person name="Lombard V."/>
            <person name="Lucas S."/>
            <person name="Lundell T."/>
            <person name="Martin R."/>
            <person name="McLaughlin D.J."/>
            <person name="Morgenstern I."/>
            <person name="Morin E."/>
            <person name="Murat C."/>
            <person name="Nagy L.G."/>
            <person name="Nolan M."/>
            <person name="Ohm R.A."/>
            <person name="Patyshakuliyeva A."/>
            <person name="Rokas A."/>
            <person name="Ruiz-Duenas F.J."/>
            <person name="Sabat G."/>
            <person name="Salamov A."/>
            <person name="Samejima M."/>
            <person name="Schmutz J."/>
            <person name="Slot J.C."/>
            <person name="St John F."/>
            <person name="Stenlid J."/>
            <person name="Sun H."/>
            <person name="Sun S."/>
            <person name="Syed K."/>
            <person name="Tsang A."/>
            <person name="Wiebenga A."/>
            <person name="Young D."/>
            <person name="Pisabarro A."/>
            <person name="Eastwood D.C."/>
            <person name="Martin F."/>
            <person name="Cullen D."/>
            <person name="Grigoriev I.V."/>
            <person name="Hibbett D.S."/>
        </authorList>
    </citation>
    <scope>NUCLEOTIDE SEQUENCE [LARGE SCALE GENOMIC DNA]</scope>
    <source>
        <strain evidence="1 2">MD-104</strain>
    </source>
</reference>
<evidence type="ECO:0000313" key="2">
    <source>
        <dbReference type="Proteomes" id="UP000218811"/>
    </source>
</evidence>
<dbReference type="EMBL" id="KB467898">
    <property type="protein sequence ID" value="PCH36936.1"/>
    <property type="molecule type" value="Genomic_DNA"/>
</dbReference>
<keyword evidence="2" id="KW-1185">Reference proteome</keyword>
<dbReference type="OMA" id="YICAQDI"/>
<name>A0A2H3J419_WOLCO</name>
<gene>
    <name evidence="1" type="ORF">WOLCODRAFT_83118</name>
</gene>
<dbReference type="PANTHER" id="PTHR35871">
    <property type="entry name" value="EXPRESSED PROTEIN"/>
    <property type="match status" value="1"/>
</dbReference>
<dbReference type="Gene3D" id="3.30.420.10">
    <property type="entry name" value="Ribonuclease H-like superfamily/Ribonuclease H"/>
    <property type="match status" value="1"/>
</dbReference>
<dbReference type="Proteomes" id="UP000218811">
    <property type="component" value="Unassembled WGS sequence"/>
</dbReference>
<proteinExistence type="predicted"/>
<organism evidence="1 2">
    <name type="scientific">Wolfiporia cocos (strain MD-104)</name>
    <name type="common">Brown rot fungus</name>
    <dbReference type="NCBI Taxonomy" id="742152"/>
    <lineage>
        <taxon>Eukaryota</taxon>
        <taxon>Fungi</taxon>
        <taxon>Dikarya</taxon>
        <taxon>Basidiomycota</taxon>
        <taxon>Agaricomycotina</taxon>
        <taxon>Agaricomycetes</taxon>
        <taxon>Polyporales</taxon>
        <taxon>Phaeolaceae</taxon>
        <taxon>Wolfiporia</taxon>
    </lineage>
</organism>
<accession>A0A2H3J419</accession>
<sequence length="526" mass="60562">MAGTLNLYLDPDLSYRWCQASVLAVKSFGRSVKYARTLRTWINKFLDSGEFPLHRYQRPHASILDDEDLSQAIQSHLMEITKKGYFRAEDIVDFVSTPEMQDKLGGKTTISVHTAQRWLHNLDWHYSRMANGMYIDGHEQPDVVEYRRKFVERWREYEKCMVTYNNDGGVLSIPKGFPVPGGRPFRLILVTHDESTFYANDHHKTKWHHSSEGPKPVKKGEGASIMISEFLSSCHKPIFTASKPSHLTDARVIFHAGKNRDGYFTADDLLQQVENAIDIFEEKTKGFAVGLWMFDNAPSHQKRAPDALSARYMPKFPSPTWCPQNGVKMRPGCLPNGEIQDFYFPNDHPEMPGWFKGMEIIIQERGLWPSSGLNAQCEGFKCEPGHTDCCCRRLLFTQDDFTNQKSQLEEYIGSRGHICDFYPKYHPELNFIEQYWGASKYHYRISPRTTDLREMKENITACLEKPSLVQIHQYANRAACFISVYSQGLDGAEASWANKKYHGHRVLPASVTQELKTEFHSKYGTK</sequence>